<dbReference type="GO" id="GO:0000731">
    <property type="term" value="P:DNA synthesis involved in DNA repair"/>
    <property type="evidence" value="ECO:0007669"/>
    <property type="project" value="TreeGrafter"/>
</dbReference>
<reference evidence="2" key="5">
    <citation type="submission" date="2022-12" db="EMBL/GenBank/DDBJ databases">
        <title>Development of a Multilocus Sequence Typing Scheme for Bacteroides fragilis Based on Whole Genome Sequencing Data and Clinical Application.</title>
        <authorList>
            <person name="Nielsen F.D."/>
            <person name="Justesen U.S."/>
        </authorList>
    </citation>
    <scope>NUCLEOTIDE SEQUENCE</scope>
    <source>
        <strain evidence="2">BF_AM_ODE_DK_2015_4</strain>
    </source>
</reference>
<dbReference type="Gene3D" id="3.40.50.300">
    <property type="entry name" value="P-loop containing nucleotide triphosphate hydrolases"/>
    <property type="match status" value="2"/>
</dbReference>
<dbReference type="PANTHER" id="PTHR32182:SF22">
    <property type="entry name" value="ATP-DEPENDENT ENDONUCLEASE, OLD FAMILY-RELATED"/>
    <property type="match status" value="1"/>
</dbReference>
<reference evidence="4 7" key="2">
    <citation type="submission" date="2018-08" db="EMBL/GenBank/DDBJ databases">
        <title>A genome reference for cultivated species of the human gut microbiota.</title>
        <authorList>
            <person name="Zou Y."/>
            <person name="Xue W."/>
            <person name="Luo G."/>
        </authorList>
    </citation>
    <scope>NUCLEOTIDE SEQUENCE [LARGE SCALE GENOMIC DNA]</scope>
    <source>
        <strain evidence="4 7">AM18-6</strain>
    </source>
</reference>
<evidence type="ECO:0000313" key="6">
    <source>
        <dbReference type="Proteomes" id="UP000036847"/>
    </source>
</evidence>
<proteinExistence type="predicted"/>
<dbReference type="InterPro" id="IPR027417">
    <property type="entry name" value="P-loop_NTPase"/>
</dbReference>
<dbReference type="GO" id="GO:0006302">
    <property type="term" value="P:double-strand break repair"/>
    <property type="evidence" value="ECO:0007669"/>
    <property type="project" value="TreeGrafter"/>
</dbReference>
<evidence type="ECO:0000313" key="5">
    <source>
        <dbReference type="EMBL" id="UVR55824.1"/>
    </source>
</evidence>
<organism evidence="4 7">
    <name type="scientific">Bacteroides fragilis</name>
    <dbReference type="NCBI Taxonomy" id="817"/>
    <lineage>
        <taxon>Bacteria</taxon>
        <taxon>Pseudomonadati</taxon>
        <taxon>Bacteroidota</taxon>
        <taxon>Bacteroidia</taxon>
        <taxon>Bacteroidales</taxon>
        <taxon>Bacteroidaceae</taxon>
        <taxon>Bacteroides</taxon>
    </lineage>
</organism>
<reference evidence="3" key="1">
    <citation type="book" date="2014" name="THE 24TH EUROPEAN CONGRESS OF CLINICAL MICROBIOLOGY AND INFECTIOUS DISEASES" publisher="ECCMID 2014" city="Barcelona, Spain">
        <title>Identification of resistance genes in three multidrug-resistant Bacteroides fragilis isolates by whole genome sequencing.</title>
        <editorList>
            <person name="Unknown"/>
            <person name="A."/>
        </editorList>
        <authorList>
            <person name="Sydenham T.V."/>
            <person name="Hasman H."/>
            <person name="Wang M."/>
            <person name="Soki J."/>
            <person name="Nagy E."/>
            <person name="Justesen U.S."/>
        </authorList>
    </citation>
    <scope>NUCLEOTIDE SEQUENCE</scope>
    <source>
        <strain evidence="3">DCMSKEJBY0001B</strain>
    </source>
</reference>
<evidence type="ECO:0000313" key="4">
    <source>
        <dbReference type="EMBL" id="RHH15519.1"/>
    </source>
</evidence>
<dbReference type="AlphaFoldDB" id="A0A396C8R1"/>
<accession>A0A396C8R1</accession>
<gene>
    <name evidence="4" type="ORF">DW228_03240</name>
    <name evidence="3" type="ORF">EC80_015100</name>
    <name evidence="5" type="ORF">NXX45_19230</name>
    <name evidence="2" type="ORF">O1433_10090</name>
</gene>
<evidence type="ECO:0000256" key="1">
    <source>
        <dbReference type="SAM" id="Coils"/>
    </source>
</evidence>
<dbReference type="RefSeq" id="WP_033572515.1">
    <property type="nucleotide sequence ID" value="NZ_CP036546.1"/>
</dbReference>
<keyword evidence="1" id="KW-0175">Coiled coil</keyword>
<dbReference type="Proteomes" id="UP000036847">
    <property type="component" value="Chromosome"/>
</dbReference>
<reference evidence="5" key="4">
    <citation type="submission" date="2022-08" db="EMBL/GenBank/DDBJ databases">
        <title>Genome Sequencing of Bacteroides fragilis Group Isolates with Nanopore Technology.</title>
        <authorList>
            <person name="Tisza M.J."/>
            <person name="Smith D."/>
            <person name="Dekker J.P."/>
        </authorList>
    </citation>
    <scope>NUCLEOTIDE SEQUENCE</scope>
    <source>
        <strain evidence="5">BFG-70</strain>
    </source>
</reference>
<dbReference type="Proteomes" id="UP001079672">
    <property type="component" value="Unassembled WGS sequence"/>
</dbReference>
<dbReference type="EMBL" id="QRJE01000004">
    <property type="protein sequence ID" value="RHH15519.1"/>
    <property type="molecule type" value="Genomic_DNA"/>
</dbReference>
<feature type="coiled-coil region" evidence="1">
    <location>
        <begin position="456"/>
        <end position="499"/>
    </location>
</feature>
<evidence type="ECO:0000313" key="2">
    <source>
        <dbReference type="EMBL" id="MCZ2687846.1"/>
    </source>
</evidence>
<dbReference type="EMBL" id="CP036546">
    <property type="protein sequence ID" value="QCQ46088.1"/>
    <property type="molecule type" value="Genomic_DNA"/>
</dbReference>
<dbReference type="Proteomes" id="UP000266644">
    <property type="component" value="Unassembled WGS sequence"/>
</dbReference>
<evidence type="ECO:0000313" key="3">
    <source>
        <dbReference type="EMBL" id="QCQ46088.1"/>
    </source>
</evidence>
<feature type="coiled-coil region" evidence="1">
    <location>
        <begin position="585"/>
        <end position="641"/>
    </location>
</feature>
<protein>
    <submittedName>
        <fullName evidence="4">DNA repair protein</fullName>
    </submittedName>
</protein>
<dbReference type="OrthoDB" id="9791620at2"/>
<dbReference type="EMBL" id="CP103216">
    <property type="protein sequence ID" value="UVR55824.1"/>
    <property type="molecule type" value="Genomic_DNA"/>
</dbReference>
<dbReference type="EMBL" id="JAPTZU010000005">
    <property type="protein sequence ID" value="MCZ2687846.1"/>
    <property type="molecule type" value="Genomic_DNA"/>
</dbReference>
<dbReference type="NCBIfam" id="NF045780">
    <property type="entry name" value="TrlF_fam_ATP"/>
    <property type="match status" value="1"/>
</dbReference>
<dbReference type="PANTHER" id="PTHR32182">
    <property type="entry name" value="DNA REPLICATION AND REPAIR PROTEIN RECF"/>
    <property type="match status" value="1"/>
</dbReference>
<evidence type="ECO:0000313" key="7">
    <source>
        <dbReference type="Proteomes" id="UP000266644"/>
    </source>
</evidence>
<reference evidence="3 6" key="3">
    <citation type="submission" date="2019-03" db="EMBL/GenBank/DDBJ databases">
        <title>Complete genome assembly of MDR B. fragilis.</title>
        <authorList>
            <person name="Sydenham T.V."/>
            <person name="Hasman H."/>
            <person name="Justesen U.S."/>
        </authorList>
    </citation>
    <scope>NUCLEOTIDE SEQUENCE [LARGE SCALE GENOMIC DNA]</scope>
    <source>
        <strain evidence="3 6">DCMSKEJBY0001B</strain>
    </source>
</reference>
<dbReference type="SUPFAM" id="SSF52540">
    <property type="entry name" value="P-loop containing nucleoside triphosphate hydrolases"/>
    <property type="match status" value="1"/>
</dbReference>
<dbReference type="InterPro" id="IPR054787">
    <property type="entry name" value="TrlF_ATPase"/>
</dbReference>
<name>A0A396C8R1_BACFG</name>
<dbReference type="Proteomes" id="UP001060330">
    <property type="component" value="Chromosome"/>
</dbReference>
<sequence length="922" mass="106325">MNTRGSEWRKWDLHVHTPASLCSEYGGDNDEIWEQFIQRIENLPSDIKVLGINDYLFLDGYEKVLKYKKDGRIPNIELLLPVIEFRLKEFVGSKELGRINYHIIFADESLLSPQDIQYHFLQGLRSKANLSADIPNGCTWGGIITRDTLIDLGKHISASIPKEKRKGDLSPLEIGFNNLNFELSKIENLLGEGSDPNKYLEGKYFKAIGKAEWEDFRWDGSISDKKTIINNAHFVFTASPTVEQANKGKDSLITQNVNGRLLHCSDAHKFAQDTNKTSPKELGHCYTWIKSDTTFEGLKQTIFEPERIKIHSSKPEDKEKYRVIDSIKLSSDTFWNQTIHLNPNLNVIIGGRSTGKSTLLKSIALVTNPNNTELDSLECDFVKEHLDNVEVLWADGANTPRDIDFFRQNYMHEIAKDKEQTDNLILRILKDKSIYSIWQDYQIFCSNNKAEIQSLINKVFDTKKQINNKLIDLKEKGDKEGISKEINDLNQKISSIKSQLDISPEEMKLYEDIMKLITDNANKIKTVNCYMEELNKLKVFPFINSSFDTQLVSLSSYLKVALKIKIQDCQHDCLENIKSEIDKYIKELLQDVYSLNSSIEKAKQNSLFVKGQDVSSKNKEYKELIQKVEKEQVKLQTITNELVIIDNLNTVLEQLKCDLLEKHISYKNKGIEVVDILKIKHEGIEIKSNLIYDNKRLQLFLENRLNLRGWERQSYIQNMWQNYSKDTSNISMIFLNDVLSDNIDYKASNRDENVLSEFLSENWFNISFDLIYEGDSFVSMSQGKQAFVILKLLLEFSDKTCPILIDQPEDSLDNRAIYKDLVKYLRKKKIERQIIIVTHNPNVVVGADSELIIIANQHGKDSPNQNHIKFQYKSGSLENTAALIDTKECILDKQGIREHVCEILEGGKEAFEKRERKYGFVI</sequence>